<evidence type="ECO:0000313" key="3">
    <source>
        <dbReference type="Proteomes" id="UP000184513"/>
    </source>
</evidence>
<sequence>MIRAMNSLTSYLSSIILSATVLLLIAAFSGNKAEKIKVACVGDSITYGARLENPERDSYPAKLQSLLGDTYAVENFGVGGMTLIRKGIPTVWNELAKIKASGPDIVVISLGTNDTCGFGSCGDRKCWEYKDEFEKDYRDLIEELSRLPSNPQIFICAPSPMVLETPDLNAERIAGLKVRKPRLQELISMVKKVAREKNVHFIDLNEPLDHRPELFTVSDGVHPNKAGYAAIAALVGNQIKTHRK</sequence>
<dbReference type="Gene3D" id="3.40.50.1110">
    <property type="entry name" value="SGNH hydrolase"/>
    <property type="match status" value="1"/>
</dbReference>
<feature type="domain" description="SGNH hydrolase-type esterase" evidence="1">
    <location>
        <begin position="40"/>
        <end position="230"/>
    </location>
</feature>
<dbReference type="InterPro" id="IPR036514">
    <property type="entry name" value="SGNH_hydro_sf"/>
</dbReference>
<evidence type="ECO:0000313" key="2">
    <source>
        <dbReference type="EMBL" id="SHM98304.1"/>
    </source>
</evidence>
<name>A0A1M7N4J2_9BACT</name>
<dbReference type="Proteomes" id="UP000184513">
    <property type="component" value="Unassembled WGS sequence"/>
</dbReference>
<gene>
    <name evidence="2" type="ORF">SAMN04488057_10548</name>
</gene>
<keyword evidence="3" id="KW-1185">Reference proteome</keyword>
<dbReference type="AlphaFoldDB" id="A0A1M7N4J2"/>
<dbReference type="GO" id="GO:0016788">
    <property type="term" value="F:hydrolase activity, acting on ester bonds"/>
    <property type="evidence" value="ECO:0007669"/>
    <property type="project" value="UniProtKB-ARBA"/>
</dbReference>
<dbReference type="OrthoDB" id="9794725at2"/>
<dbReference type="InterPro" id="IPR051532">
    <property type="entry name" value="Ester_Hydrolysis_Enzymes"/>
</dbReference>
<dbReference type="STRING" id="388280.SAMN04488057_10548"/>
<dbReference type="InterPro" id="IPR013830">
    <property type="entry name" value="SGNH_hydro"/>
</dbReference>
<protein>
    <submittedName>
        <fullName evidence="2">Lysophospholipase L1</fullName>
    </submittedName>
</protein>
<evidence type="ECO:0000259" key="1">
    <source>
        <dbReference type="Pfam" id="PF13472"/>
    </source>
</evidence>
<dbReference type="SUPFAM" id="SSF52266">
    <property type="entry name" value="SGNH hydrolase"/>
    <property type="match status" value="1"/>
</dbReference>
<dbReference type="Pfam" id="PF13472">
    <property type="entry name" value="Lipase_GDSL_2"/>
    <property type="match status" value="1"/>
</dbReference>
<organism evidence="2 3">
    <name type="scientific">Cyclobacterium lianum</name>
    <dbReference type="NCBI Taxonomy" id="388280"/>
    <lineage>
        <taxon>Bacteria</taxon>
        <taxon>Pseudomonadati</taxon>
        <taxon>Bacteroidota</taxon>
        <taxon>Cytophagia</taxon>
        <taxon>Cytophagales</taxon>
        <taxon>Cyclobacteriaceae</taxon>
        <taxon>Cyclobacterium</taxon>
    </lineage>
</organism>
<dbReference type="PANTHER" id="PTHR30383">
    <property type="entry name" value="THIOESTERASE 1/PROTEASE 1/LYSOPHOSPHOLIPASE L1"/>
    <property type="match status" value="1"/>
</dbReference>
<proteinExistence type="predicted"/>
<dbReference type="EMBL" id="FRCY01000005">
    <property type="protein sequence ID" value="SHM98304.1"/>
    <property type="molecule type" value="Genomic_DNA"/>
</dbReference>
<accession>A0A1M7N4J2</accession>
<reference evidence="2 3" key="1">
    <citation type="submission" date="2016-11" db="EMBL/GenBank/DDBJ databases">
        <authorList>
            <person name="Jaros S."/>
            <person name="Januszkiewicz K."/>
            <person name="Wedrychowicz H."/>
        </authorList>
    </citation>
    <scope>NUCLEOTIDE SEQUENCE [LARGE SCALE GENOMIC DNA]</scope>
    <source>
        <strain evidence="2 3">CGMCC 1.6102</strain>
    </source>
</reference>